<keyword evidence="1" id="KW-0812">Transmembrane</keyword>
<name>X1D1N8_9ZZZZ</name>
<accession>X1D1N8</accession>
<dbReference type="AlphaFoldDB" id="X1D1N8"/>
<protein>
    <submittedName>
        <fullName evidence="2">Uncharacterized protein</fullName>
    </submittedName>
</protein>
<gene>
    <name evidence="2" type="ORF">S01H4_46175</name>
</gene>
<organism evidence="2">
    <name type="scientific">marine sediment metagenome</name>
    <dbReference type="NCBI Taxonomy" id="412755"/>
    <lineage>
        <taxon>unclassified sequences</taxon>
        <taxon>metagenomes</taxon>
        <taxon>ecological metagenomes</taxon>
    </lineage>
</organism>
<feature type="transmembrane region" description="Helical" evidence="1">
    <location>
        <begin position="71"/>
        <end position="92"/>
    </location>
</feature>
<proteinExistence type="predicted"/>
<sequence length="251" mass="28935">MLSIFLWRLVQIVYYKSKSAYENRRQEKISQEAIHEIQEGGEPKINILQKILPRISFLKNSLNRYTIRQKIITLIIILVFFIIIPIFINIAWKSSENRNKVTEIKTDILEAPLPLLNDKSVVRLEKIETLDEIDGLKNVVNLNESFFAIARKEVVDLQSKTSYAIPEDLKEIDLAFPMEDLNIILLLNKSDKKIVSFSPTNGKFQSNIFSLPENASVSAGDTYLTYLYLLDQNSNQIYRYPRAEGGFGEKS</sequence>
<keyword evidence="1" id="KW-0472">Membrane</keyword>
<dbReference type="EMBL" id="BART01025778">
    <property type="protein sequence ID" value="GAG90416.1"/>
    <property type="molecule type" value="Genomic_DNA"/>
</dbReference>
<evidence type="ECO:0000256" key="1">
    <source>
        <dbReference type="SAM" id="Phobius"/>
    </source>
</evidence>
<comment type="caution">
    <text evidence="2">The sequence shown here is derived from an EMBL/GenBank/DDBJ whole genome shotgun (WGS) entry which is preliminary data.</text>
</comment>
<reference evidence="2" key="1">
    <citation type="journal article" date="2014" name="Front. Microbiol.">
        <title>High frequency of phylogenetically diverse reductive dehalogenase-homologous genes in deep subseafloor sedimentary metagenomes.</title>
        <authorList>
            <person name="Kawai M."/>
            <person name="Futagami T."/>
            <person name="Toyoda A."/>
            <person name="Takaki Y."/>
            <person name="Nishi S."/>
            <person name="Hori S."/>
            <person name="Arai W."/>
            <person name="Tsubouchi T."/>
            <person name="Morono Y."/>
            <person name="Uchiyama I."/>
            <person name="Ito T."/>
            <person name="Fujiyama A."/>
            <person name="Inagaki F."/>
            <person name="Takami H."/>
        </authorList>
    </citation>
    <scope>NUCLEOTIDE SEQUENCE</scope>
    <source>
        <strain evidence="2">Expedition CK06-06</strain>
    </source>
</reference>
<keyword evidence="1" id="KW-1133">Transmembrane helix</keyword>
<feature type="non-terminal residue" evidence="2">
    <location>
        <position position="251"/>
    </location>
</feature>
<evidence type="ECO:0000313" key="2">
    <source>
        <dbReference type="EMBL" id="GAG90416.1"/>
    </source>
</evidence>